<dbReference type="PANTHER" id="PTHR13360:SF1">
    <property type="entry name" value="ACTIVATING SIGNAL COINTEGRATOR 1 COMPLEX SUBUNIT 1"/>
    <property type="match status" value="1"/>
</dbReference>
<dbReference type="Gene3D" id="3.90.1140.10">
    <property type="entry name" value="Cyclic phosphodiesterase"/>
    <property type="match status" value="1"/>
</dbReference>
<dbReference type="GO" id="GO:0005634">
    <property type="term" value="C:nucleus"/>
    <property type="evidence" value="ECO:0007669"/>
    <property type="project" value="TreeGrafter"/>
</dbReference>
<dbReference type="InterPro" id="IPR019510">
    <property type="entry name" value="AKAP7-like_phosphoesterase"/>
</dbReference>
<evidence type="ECO:0000256" key="1">
    <source>
        <dbReference type="SAM" id="MobiDB-lite"/>
    </source>
</evidence>
<dbReference type="EMBL" id="BPWL01000011">
    <property type="protein sequence ID" value="GJJ15351.1"/>
    <property type="molecule type" value="Genomic_DNA"/>
</dbReference>
<dbReference type="InterPro" id="IPR009210">
    <property type="entry name" value="ASCC1"/>
</dbReference>
<dbReference type="AlphaFoldDB" id="A0AAV5ASM8"/>
<evidence type="ECO:0000313" key="3">
    <source>
        <dbReference type="EMBL" id="GJJ15351.1"/>
    </source>
</evidence>
<dbReference type="Pfam" id="PF10469">
    <property type="entry name" value="AKAP7_NLS"/>
    <property type="match status" value="1"/>
</dbReference>
<protein>
    <recommendedName>
        <fullName evidence="2">A-kinase anchor protein 7-like phosphoesterase domain-containing protein</fullName>
    </recommendedName>
</protein>
<accession>A0AAV5ASM8</accession>
<proteinExistence type="predicted"/>
<sequence length="321" mass="35994">MWSSTSARNVGRGASNFQSDRGKQRNPNSEQKRVQKPPLTHFISIPIGHDSGLHRRWTQISQALINASPAIPGIDRSVIIKPEGLHVTLGIMNLRDDRENHRRGSGNTSSQLHSVQDALALLKTLQAPIQELMKRDTNANPVLYFPMDQLDIMRNGRNRNSEHGHVLWAGPNLNGELGKRLKRVCDLVHSTFKDAGYLQDDRPLKLHCTLINTIYRKFTPAPTTSFSLENTIIGKTPSDNSSRRRNHNQRERIPFSFSSFLSSDAYRLMNAPDGVTAPINPDYGPFKIDLGTWLIDEIQICRMGSQDAQGVYQKVGGISLL</sequence>
<feature type="domain" description="A-kinase anchor protein 7-like phosphoesterase" evidence="2">
    <location>
        <begin position="40"/>
        <end position="224"/>
    </location>
</feature>
<comment type="caution">
    <text evidence="3">The sequence shown here is derived from an EMBL/GenBank/DDBJ whole genome shotgun (WGS) entry which is preliminary data.</text>
</comment>
<organism evidence="3 4">
    <name type="scientific">Clathrus columnatus</name>
    <dbReference type="NCBI Taxonomy" id="1419009"/>
    <lineage>
        <taxon>Eukaryota</taxon>
        <taxon>Fungi</taxon>
        <taxon>Dikarya</taxon>
        <taxon>Basidiomycota</taxon>
        <taxon>Agaricomycotina</taxon>
        <taxon>Agaricomycetes</taxon>
        <taxon>Phallomycetidae</taxon>
        <taxon>Phallales</taxon>
        <taxon>Clathraceae</taxon>
        <taxon>Clathrus</taxon>
    </lineage>
</organism>
<evidence type="ECO:0000259" key="2">
    <source>
        <dbReference type="Pfam" id="PF10469"/>
    </source>
</evidence>
<dbReference type="Proteomes" id="UP001050691">
    <property type="component" value="Unassembled WGS sequence"/>
</dbReference>
<dbReference type="GO" id="GO:0006307">
    <property type="term" value="P:DNA alkylation repair"/>
    <property type="evidence" value="ECO:0007669"/>
    <property type="project" value="InterPro"/>
</dbReference>
<feature type="region of interest" description="Disordered" evidence="1">
    <location>
        <begin position="1"/>
        <end position="39"/>
    </location>
</feature>
<gene>
    <name evidence="3" type="ORF">Clacol_009627</name>
</gene>
<dbReference type="PANTHER" id="PTHR13360">
    <property type="entry name" value="ACTIVATING SIGNAL COINTEGRATOR 1 COMPLEX SUBUNIT 1"/>
    <property type="match status" value="1"/>
</dbReference>
<name>A0AAV5ASM8_9AGAM</name>
<reference evidence="3" key="1">
    <citation type="submission" date="2021-10" db="EMBL/GenBank/DDBJ databases">
        <title>De novo Genome Assembly of Clathrus columnatus (Basidiomycota, Fungi) Using Illumina and Nanopore Sequence Data.</title>
        <authorList>
            <person name="Ogiso-Tanaka E."/>
            <person name="Itagaki H."/>
            <person name="Hosoya T."/>
            <person name="Hosaka K."/>
        </authorList>
    </citation>
    <scope>NUCLEOTIDE SEQUENCE</scope>
    <source>
        <strain evidence="3">MO-923</strain>
    </source>
</reference>
<dbReference type="GO" id="GO:0006355">
    <property type="term" value="P:regulation of DNA-templated transcription"/>
    <property type="evidence" value="ECO:0007669"/>
    <property type="project" value="TreeGrafter"/>
</dbReference>
<keyword evidence="4" id="KW-1185">Reference proteome</keyword>
<evidence type="ECO:0000313" key="4">
    <source>
        <dbReference type="Proteomes" id="UP001050691"/>
    </source>
</evidence>
<feature type="compositionally biased region" description="Polar residues" evidence="1">
    <location>
        <begin position="15"/>
        <end position="29"/>
    </location>
</feature>